<dbReference type="Gene3D" id="2.120.10.80">
    <property type="entry name" value="Kelch-type beta propeller"/>
    <property type="match status" value="1"/>
</dbReference>
<dbReference type="InterPro" id="IPR015915">
    <property type="entry name" value="Kelch-typ_b-propeller"/>
</dbReference>
<proteinExistence type="predicted"/>
<dbReference type="Pfam" id="PF24681">
    <property type="entry name" value="Kelch_KLHDC2_KLHL20_DRC7"/>
    <property type="match status" value="1"/>
</dbReference>
<evidence type="ECO:0000256" key="1">
    <source>
        <dbReference type="SAM" id="Phobius"/>
    </source>
</evidence>
<dbReference type="EMBL" id="QICL01000006">
    <property type="protein sequence ID" value="PXV65858.1"/>
    <property type="molecule type" value="Genomic_DNA"/>
</dbReference>
<dbReference type="SUPFAM" id="SSF117281">
    <property type="entry name" value="Kelch motif"/>
    <property type="match status" value="1"/>
</dbReference>
<accession>A0A2V3PSF9</accession>
<sequence>MKLFVYFVLLLFFPLNIFSQGLRFHGNESVINERTSYSVFENGSPSFSEKLAINFELSLLPPSNVGYIFRLKDTNLNTTYNLMYDNEGRENTVFKFNEEGRNNLITVVFKKEELSNRQWVSIGLSFDLRQDSMILRINDEETKIGGLNLLEKWNPVIYFGKSEHVVDIPSFAIKNLIVKDKQQEYFFHLNENEGELVHDSRGKVRGQVSNPVWLINNAYYWAPRASFKSNNVAGLNFNTQTQNIYFFDRDSIVFFNVRSNTVSSKKYGNELPVKLRLGMSFVDKADDRLYAYEVYSEEPAGSATSAYLDLNTLMWTPESIDRLPTQLHHHNGYYDSANHRYLVFGGFGSQHYSKEFYSYDLIEKRWSLLSFEGDKITPRYFSSMCYEKEANALYVFGGMGNDSGDQTIGRRYYYDLYKVDLNEKKITKLWEIPWQGDNVVPVRSMIMLDDSCFYTLCYPEHFSNTSLKLYRFSIKDGSFDILGDSIPIRSDKITTNANLYYNEKLNELYCTVQEFDENDISSVARVYSLSFPPISFDELVGKGKDESMAYIWIVMISLSILAAGIYFFFYRKKKKTEDDIEDEDNQVLILESKDGKIRESFLRKDQSNSIYLFGEFTVKDRNNKDISYMFSTKLKQTFLLILQYSIEDGISSQQLSDILWPDKTENKAKNLKGVTLNHIRKALAELDHIELIHDKGFFKIVLDEGCYCDCLRFFEITKGANIINNKELIEILTRGKFLKNTEDEMFDSFKQEIENKAESILQMEIESRYIQQDYQTALLLIDTLFTIDSLNEEALYYQIHSLVKLKMPDQAKNKYLLFSAEYKKVMNENYSIGFTSLLNDNKA</sequence>
<protein>
    <submittedName>
        <fullName evidence="2">Galactose oxidase-like protein</fullName>
    </submittedName>
</protein>
<dbReference type="AlphaFoldDB" id="A0A2V3PSF9"/>
<comment type="caution">
    <text evidence="2">The sequence shown here is derived from an EMBL/GenBank/DDBJ whole genome shotgun (WGS) entry which is preliminary data.</text>
</comment>
<keyword evidence="1" id="KW-0472">Membrane</keyword>
<keyword evidence="3" id="KW-1185">Reference proteome</keyword>
<dbReference type="PANTHER" id="PTHR35807">
    <property type="entry name" value="TRANSCRIPTIONAL REGULATOR REDD-RELATED"/>
    <property type="match status" value="1"/>
</dbReference>
<organism evidence="2 3">
    <name type="scientific">Dysgonomonas alginatilytica</name>
    <dbReference type="NCBI Taxonomy" id="1605892"/>
    <lineage>
        <taxon>Bacteria</taxon>
        <taxon>Pseudomonadati</taxon>
        <taxon>Bacteroidota</taxon>
        <taxon>Bacteroidia</taxon>
        <taxon>Bacteroidales</taxon>
        <taxon>Dysgonomonadaceae</taxon>
        <taxon>Dysgonomonas</taxon>
    </lineage>
</organism>
<dbReference type="PANTHER" id="PTHR35807:SF1">
    <property type="entry name" value="TRANSCRIPTIONAL REGULATOR REDD"/>
    <property type="match status" value="1"/>
</dbReference>
<reference evidence="2 3" key="1">
    <citation type="submission" date="2018-03" db="EMBL/GenBank/DDBJ databases">
        <title>Genomic Encyclopedia of Archaeal and Bacterial Type Strains, Phase II (KMG-II): from individual species to whole genera.</title>
        <authorList>
            <person name="Goeker M."/>
        </authorList>
    </citation>
    <scope>NUCLEOTIDE SEQUENCE [LARGE SCALE GENOMIC DNA]</scope>
    <source>
        <strain evidence="2 3">DSM 100214</strain>
    </source>
</reference>
<gene>
    <name evidence="2" type="ORF">CLV62_10631</name>
</gene>
<dbReference type="RefSeq" id="WP_110310053.1">
    <property type="nucleotide sequence ID" value="NZ_QICL01000006.1"/>
</dbReference>
<name>A0A2V3PSF9_9BACT</name>
<dbReference type="InterPro" id="IPR051677">
    <property type="entry name" value="AfsR-DnrI-RedD_regulator"/>
</dbReference>
<feature type="transmembrane region" description="Helical" evidence="1">
    <location>
        <begin position="549"/>
        <end position="569"/>
    </location>
</feature>
<keyword evidence="1" id="KW-0812">Transmembrane</keyword>
<dbReference type="GO" id="GO:0003677">
    <property type="term" value="F:DNA binding"/>
    <property type="evidence" value="ECO:0007669"/>
    <property type="project" value="TreeGrafter"/>
</dbReference>
<keyword evidence="1" id="KW-1133">Transmembrane helix</keyword>
<evidence type="ECO:0000313" key="3">
    <source>
        <dbReference type="Proteomes" id="UP000247973"/>
    </source>
</evidence>
<evidence type="ECO:0000313" key="2">
    <source>
        <dbReference type="EMBL" id="PXV65858.1"/>
    </source>
</evidence>
<dbReference type="GO" id="GO:0006355">
    <property type="term" value="P:regulation of DNA-templated transcription"/>
    <property type="evidence" value="ECO:0007669"/>
    <property type="project" value="TreeGrafter"/>
</dbReference>
<dbReference type="Proteomes" id="UP000247973">
    <property type="component" value="Unassembled WGS sequence"/>
</dbReference>
<dbReference type="OrthoDB" id="1110630at2"/>